<name>A0ABD3H3T4_9MARC</name>
<reference evidence="2 3" key="1">
    <citation type="submission" date="2024-09" db="EMBL/GenBank/DDBJ databases">
        <title>Chromosome-scale assembly of Riccia sorocarpa.</title>
        <authorList>
            <person name="Paukszto L."/>
        </authorList>
    </citation>
    <scope>NUCLEOTIDE SEQUENCE [LARGE SCALE GENOMIC DNA]</scope>
    <source>
        <strain evidence="2">LP-2024</strain>
        <tissue evidence="2">Aerial parts of the thallus</tissue>
    </source>
</reference>
<evidence type="ECO:0000256" key="1">
    <source>
        <dbReference type="SAM" id="MobiDB-lite"/>
    </source>
</evidence>
<protein>
    <submittedName>
        <fullName evidence="2">Uncharacterized protein</fullName>
    </submittedName>
</protein>
<keyword evidence="3" id="KW-1185">Reference proteome</keyword>
<accession>A0ABD3H3T4</accession>
<feature type="region of interest" description="Disordered" evidence="1">
    <location>
        <begin position="68"/>
        <end position="90"/>
    </location>
</feature>
<dbReference type="Proteomes" id="UP001633002">
    <property type="component" value="Unassembled WGS sequence"/>
</dbReference>
<organism evidence="2 3">
    <name type="scientific">Riccia sorocarpa</name>
    <dbReference type="NCBI Taxonomy" id="122646"/>
    <lineage>
        <taxon>Eukaryota</taxon>
        <taxon>Viridiplantae</taxon>
        <taxon>Streptophyta</taxon>
        <taxon>Embryophyta</taxon>
        <taxon>Marchantiophyta</taxon>
        <taxon>Marchantiopsida</taxon>
        <taxon>Marchantiidae</taxon>
        <taxon>Marchantiales</taxon>
        <taxon>Ricciaceae</taxon>
        <taxon>Riccia</taxon>
    </lineage>
</organism>
<gene>
    <name evidence="2" type="ORF">R1sor_002826</name>
</gene>
<dbReference type="EMBL" id="JBJQOH010000006">
    <property type="protein sequence ID" value="KAL3684804.1"/>
    <property type="molecule type" value="Genomic_DNA"/>
</dbReference>
<feature type="compositionally biased region" description="Gly residues" evidence="1">
    <location>
        <begin position="1"/>
        <end position="11"/>
    </location>
</feature>
<feature type="compositionally biased region" description="Basic residues" evidence="1">
    <location>
        <begin position="70"/>
        <end position="82"/>
    </location>
</feature>
<proteinExistence type="predicted"/>
<feature type="region of interest" description="Disordered" evidence="1">
    <location>
        <begin position="1"/>
        <end position="35"/>
    </location>
</feature>
<evidence type="ECO:0000313" key="3">
    <source>
        <dbReference type="Proteomes" id="UP001633002"/>
    </source>
</evidence>
<dbReference type="AlphaFoldDB" id="A0ABD3H3T4"/>
<comment type="caution">
    <text evidence="2">The sequence shown here is derived from an EMBL/GenBank/DDBJ whole genome shotgun (WGS) entry which is preliminary data.</text>
</comment>
<evidence type="ECO:0000313" key="2">
    <source>
        <dbReference type="EMBL" id="KAL3684804.1"/>
    </source>
</evidence>
<sequence length="90" mass="10393">MERMYGEGGQSQGHEYSIRPGTASTASQSGDFGSRPNVKFYVALQKGILRKLIPATDHRFQHCDPCDLKKTKRRKSRRKNSSYRRSIERF</sequence>
<feature type="compositionally biased region" description="Polar residues" evidence="1">
    <location>
        <begin position="22"/>
        <end position="31"/>
    </location>
</feature>